<dbReference type="EnsemblPlants" id="Kaladp0080s0109.1.v1.1">
    <property type="protein sequence ID" value="Kaladp0080s0109.1.v1.1"/>
    <property type="gene ID" value="Kaladp0080s0109.v1.1"/>
</dbReference>
<reference evidence="1" key="1">
    <citation type="submission" date="2021-01" db="UniProtKB">
        <authorList>
            <consortium name="EnsemblPlants"/>
        </authorList>
    </citation>
    <scope>IDENTIFICATION</scope>
</reference>
<dbReference type="AlphaFoldDB" id="A0A7N0UQI3"/>
<name>A0A7N0UQI3_KALFE</name>
<keyword evidence="2" id="KW-1185">Reference proteome</keyword>
<dbReference type="GO" id="GO:0016567">
    <property type="term" value="P:protein ubiquitination"/>
    <property type="evidence" value="ECO:0007669"/>
    <property type="project" value="TreeGrafter"/>
</dbReference>
<dbReference type="PANTHER" id="PTHR45751">
    <property type="entry name" value="COPINE FAMILY PROTEIN 1"/>
    <property type="match status" value="1"/>
</dbReference>
<evidence type="ECO:0000313" key="1">
    <source>
        <dbReference type="EnsemblPlants" id="Kaladp0080s0109.1.v1.1"/>
    </source>
</evidence>
<evidence type="ECO:0008006" key="3">
    <source>
        <dbReference type="Google" id="ProtNLM"/>
    </source>
</evidence>
<dbReference type="InterPro" id="IPR052079">
    <property type="entry name" value="E3_ligase/Copine_domain"/>
</dbReference>
<proteinExistence type="predicted"/>
<accession>A0A7N0UQI3</accession>
<dbReference type="Proteomes" id="UP000594263">
    <property type="component" value="Unplaced"/>
</dbReference>
<sequence>MEIPSQYKATIDLHLLGRRRGHFSKAALPPPVRAYYIPESRRSSFPNLYISDHCTTYYDNRSPSQPQSPYGFEEHDFFQFAPPPPPENVQNNRLCPLCFWGKKDLALGCGHQTCFDCGMNLAVCTICATRITTRIRLFEFNYRHMANTLS</sequence>
<organism evidence="1 2">
    <name type="scientific">Kalanchoe fedtschenkoi</name>
    <name type="common">Lavender scallops</name>
    <name type="synonym">South American air plant</name>
    <dbReference type="NCBI Taxonomy" id="63787"/>
    <lineage>
        <taxon>Eukaryota</taxon>
        <taxon>Viridiplantae</taxon>
        <taxon>Streptophyta</taxon>
        <taxon>Embryophyta</taxon>
        <taxon>Tracheophyta</taxon>
        <taxon>Spermatophyta</taxon>
        <taxon>Magnoliopsida</taxon>
        <taxon>eudicotyledons</taxon>
        <taxon>Gunneridae</taxon>
        <taxon>Pentapetalae</taxon>
        <taxon>Saxifragales</taxon>
        <taxon>Crassulaceae</taxon>
        <taxon>Kalanchoe</taxon>
    </lineage>
</organism>
<dbReference type="GO" id="GO:0004842">
    <property type="term" value="F:ubiquitin-protein transferase activity"/>
    <property type="evidence" value="ECO:0007669"/>
    <property type="project" value="TreeGrafter"/>
</dbReference>
<dbReference type="Gramene" id="Kaladp0080s0109.1.v1.1">
    <property type="protein sequence ID" value="Kaladp0080s0109.1.v1.1"/>
    <property type="gene ID" value="Kaladp0080s0109.v1.1"/>
</dbReference>
<protein>
    <recommendedName>
        <fullName evidence="3">RING-type domain-containing protein</fullName>
    </recommendedName>
</protein>
<dbReference type="PANTHER" id="PTHR45751:SF51">
    <property type="entry name" value="OS06G0608800 PROTEIN"/>
    <property type="match status" value="1"/>
</dbReference>
<evidence type="ECO:0000313" key="2">
    <source>
        <dbReference type="Proteomes" id="UP000594263"/>
    </source>
</evidence>
<dbReference type="Gene3D" id="3.30.40.10">
    <property type="entry name" value="Zinc/RING finger domain, C3HC4 (zinc finger)"/>
    <property type="match status" value="1"/>
</dbReference>
<dbReference type="GO" id="GO:0005634">
    <property type="term" value="C:nucleus"/>
    <property type="evidence" value="ECO:0007669"/>
    <property type="project" value="TreeGrafter"/>
</dbReference>
<dbReference type="InterPro" id="IPR013083">
    <property type="entry name" value="Znf_RING/FYVE/PHD"/>
</dbReference>